<dbReference type="InterPro" id="IPR007599">
    <property type="entry name" value="DER1"/>
</dbReference>
<keyword evidence="5 8" id="KW-1133">Transmembrane helix</keyword>
<keyword evidence="10" id="KW-1185">Reference proteome</keyword>
<feature type="compositionally biased region" description="Acidic residues" evidence="7">
    <location>
        <begin position="508"/>
        <end position="520"/>
    </location>
</feature>
<feature type="region of interest" description="Disordered" evidence="7">
    <location>
        <begin position="508"/>
        <end position="562"/>
    </location>
</feature>
<dbReference type="GO" id="GO:0006950">
    <property type="term" value="P:response to stress"/>
    <property type="evidence" value="ECO:0007669"/>
    <property type="project" value="UniProtKB-ARBA"/>
</dbReference>
<comment type="subcellular location">
    <subcellularLocation>
        <location evidence="1">Endoplasmic reticulum membrane</location>
        <topology evidence="1">Multi-pass membrane protein</topology>
    </subcellularLocation>
</comment>
<dbReference type="Pfam" id="PF04511">
    <property type="entry name" value="DER1"/>
    <property type="match status" value="1"/>
</dbReference>
<feature type="region of interest" description="Disordered" evidence="7">
    <location>
        <begin position="209"/>
        <end position="274"/>
    </location>
</feature>
<dbReference type="SUPFAM" id="SSF144091">
    <property type="entry name" value="Rhomboid-like"/>
    <property type="match status" value="1"/>
</dbReference>
<keyword evidence="3 8" id="KW-0812">Transmembrane</keyword>
<sequence length="578" mass="67837">MEMEDTLVEALPDADPELLKMDDITSNFKNLSKNCINFIEQRLEGKCSAYFAEVFGKGWYSREKGSDENMTCVEKAFNYLTGETEELISYMNQDYLRPLIKLLIERLIATYIDMAIKKPFTLKENEDKIINRDVDCFHSYISDSFEWKEDAMEPLLAIQKILTTTSLEEFDVDLSMITITFDDLCNLIKDLVENVEQLYTQREKKKSISKSKPTIFSKYNTTPPPPQQQPVQKSSAPTPVSPESPQSKPSFLKDEKQKKEVEIESKKKSKDYEEGGDVQDLDDFLNGIYIQPKRMANFEAWYFSIPVISRTYLTLSTLTSFAVTFDLLNELQLYLNYSLVFKNYQVWRLLTNFLFFDRFNINFVLHLYFLYFYCRRLEEHSFHRKSADFLYLMLFGSVLMLIIAPLFKLPFLSHPLVVMLVYVWSRRNPHEQLRLYGLFTVGAGYISYILLGLQWMMGGGFLVDLIGIFVGHCYIFLKDVLPAEYENVDILKTPSIFMMLFPNENVVEDDEDEENVDEPEQPIHVEGEPQHQQQQQQNHLEQHQELQEDIEEEVNNPNPTRQELAELRRRRFEQQQAQ</sequence>
<feature type="compositionally biased region" description="Low complexity" evidence="7">
    <location>
        <begin position="530"/>
        <end position="539"/>
    </location>
</feature>
<dbReference type="AlphaFoldDB" id="A0AAW2ZEH6"/>
<feature type="transmembrane region" description="Helical" evidence="8">
    <location>
        <begin position="433"/>
        <end position="451"/>
    </location>
</feature>
<evidence type="ECO:0000256" key="1">
    <source>
        <dbReference type="ARBA" id="ARBA00004477"/>
    </source>
</evidence>
<name>A0AAW2ZEH6_9EUKA</name>
<evidence type="ECO:0000256" key="3">
    <source>
        <dbReference type="ARBA" id="ARBA00022692"/>
    </source>
</evidence>
<feature type="compositionally biased region" description="Basic and acidic residues" evidence="7">
    <location>
        <begin position="251"/>
        <end position="273"/>
    </location>
</feature>
<feature type="transmembrane region" description="Helical" evidence="8">
    <location>
        <begin position="389"/>
        <end position="412"/>
    </location>
</feature>
<keyword evidence="6 8" id="KW-0472">Membrane</keyword>
<proteinExistence type="inferred from homology"/>
<accession>A0AAW2ZEH6</accession>
<evidence type="ECO:0000256" key="4">
    <source>
        <dbReference type="ARBA" id="ARBA00022824"/>
    </source>
</evidence>
<evidence type="ECO:0000256" key="6">
    <source>
        <dbReference type="ARBA" id="ARBA00023136"/>
    </source>
</evidence>
<comment type="similarity">
    <text evidence="2">Belongs to the derlin family.</text>
</comment>
<feature type="transmembrane region" description="Helical" evidence="8">
    <location>
        <begin position="457"/>
        <end position="477"/>
    </location>
</feature>
<protein>
    <submittedName>
        <fullName evidence="9">Derlin</fullName>
    </submittedName>
</protein>
<evidence type="ECO:0000256" key="5">
    <source>
        <dbReference type="ARBA" id="ARBA00022989"/>
    </source>
</evidence>
<dbReference type="GO" id="GO:0005789">
    <property type="term" value="C:endoplasmic reticulum membrane"/>
    <property type="evidence" value="ECO:0007669"/>
    <property type="project" value="UniProtKB-SubCell"/>
</dbReference>
<reference evidence="9 10" key="1">
    <citation type="submission" date="2024-03" db="EMBL/GenBank/DDBJ databases">
        <title>The Acrasis kona genome and developmental transcriptomes reveal deep origins of eukaryotic multicellular pathways.</title>
        <authorList>
            <person name="Sheikh S."/>
            <person name="Fu C.-J."/>
            <person name="Brown M.W."/>
            <person name="Baldauf S.L."/>
        </authorList>
    </citation>
    <scope>NUCLEOTIDE SEQUENCE [LARGE SCALE GENOMIC DNA]</scope>
    <source>
        <strain evidence="9 10">ATCC MYA-3509</strain>
    </source>
</reference>
<dbReference type="Proteomes" id="UP001431209">
    <property type="component" value="Unassembled WGS sequence"/>
</dbReference>
<keyword evidence="4" id="KW-0256">Endoplasmic reticulum</keyword>
<gene>
    <name evidence="9" type="ORF">AKO1_000953</name>
</gene>
<dbReference type="PANTHER" id="PTHR11009">
    <property type="entry name" value="DER1-LIKE PROTEIN, DERLIN"/>
    <property type="match status" value="1"/>
</dbReference>
<dbReference type="EMBL" id="JAOPGA020001302">
    <property type="protein sequence ID" value="KAL0487116.1"/>
    <property type="molecule type" value="Genomic_DNA"/>
</dbReference>
<evidence type="ECO:0000313" key="9">
    <source>
        <dbReference type="EMBL" id="KAL0487116.1"/>
    </source>
</evidence>
<evidence type="ECO:0000256" key="7">
    <source>
        <dbReference type="SAM" id="MobiDB-lite"/>
    </source>
</evidence>
<feature type="compositionally biased region" description="Polar residues" evidence="7">
    <location>
        <begin position="231"/>
        <end position="249"/>
    </location>
</feature>
<comment type="caution">
    <text evidence="9">The sequence shown here is derived from an EMBL/GenBank/DDBJ whole genome shotgun (WGS) entry which is preliminary data.</text>
</comment>
<organism evidence="9 10">
    <name type="scientific">Acrasis kona</name>
    <dbReference type="NCBI Taxonomy" id="1008807"/>
    <lineage>
        <taxon>Eukaryota</taxon>
        <taxon>Discoba</taxon>
        <taxon>Heterolobosea</taxon>
        <taxon>Tetramitia</taxon>
        <taxon>Eutetramitia</taxon>
        <taxon>Acrasidae</taxon>
        <taxon>Acrasis</taxon>
    </lineage>
</organism>
<evidence type="ECO:0000313" key="10">
    <source>
        <dbReference type="Proteomes" id="UP001431209"/>
    </source>
</evidence>
<evidence type="ECO:0000256" key="8">
    <source>
        <dbReference type="SAM" id="Phobius"/>
    </source>
</evidence>
<evidence type="ECO:0000256" key="2">
    <source>
        <dbReference type="ARBA" id="ARBA00008917"/>
    </source>
</evidence>
<dbReference type="InterPro" id="IPR035952">
    <property type="entry name" value="Rhomboid-like_sf"/>
</dbReference>